<protein>
    <submittedName>
        <fullName evidence="4">Fungal zn(2)-Cys(6) binuclear cluster domain-containing protein</fullName>
    </submittedName>
</protein>
<dbReference type="GO" id="GO:0000981">
    <property type="term" value="F:DNA-binding transcription factor activity, RNA polymerase II-specific"/>
    <property type="evidence" value="ECO:0007669"/>
    <property type="project" value="InterPro"/>
</dbReference>
<dbReference type="AlphaFoldDB" id="L8WN86"/>
<keyword evidence="1" id="KW-0539">Nucleus</keyword>
<evidence type="ECO:0000313" key="4">
    <source>
        <dbReference type="EMBL" id="ELU39626.1"/>
    </source>
</evidence>
<feature type="compositionally biased region" description="Polar residues" evidence="2">
    <location>
        <begin position="166"/>
        <end position="177"/>
    </location>
</feature>
<proteinExistence type="predicted"/>
<dbReference type="EMBL" id="AFRT01001681">
    <property type="protein sequence ID" value="ELU39626.1"/>
    <property type="molecule type" value="Genomic_DNA"/>
</dbReference>
<feature type="transmembrane region" description="Helical" evidence="3">
    <location>
        <begin position="633"/>
        <end position="653"/>
    </location>
</feature>
<dbReference type="HOGENOM" id="CLU_030589_0_0_1"/>
<dbReference type="GO" id="GO:0005634">
    <property type="term" value="C:nucleus"/>
    <property type="evidence" value="ECO:0007669"/>
    <property type="project" value="TreeGrafter"/>
</dbReference>
<dbReference type="CDD" id="cd00067">
    <property type="entry name" value="GAL4"/>
    <property type="match status" value="1"/>
</dbReference>
<dbReference type="STRING" id="983506.L8WN86"/>
<keyword evidence="5" id="KW-1185">Reference proteome</keyword>
<evidence type="ECO:0000256" key="1">
    <source>
        <dbReference type="ARBA" id="ARBA00023242"/>
    </source>
</evidence>
<evidence type="ECO:0000256" key="2">
    <source>
        <dbReference type="SAM" id="MobiDB-lite"/>
    </source>
</evidence>
<dbReference type="SUPFAM" id="SSF57701">
    <property type="entry name" value="Zn2/Cys6 DNA-binding domain"/>
    <property type="match status" value="1"/>
</dbReference>
<dbReference type="InterPro" id="IPR001138">
    <property type="entry name" value="Zn2Cys6_DnaBD"/>
</dbReference>
<keyword evidence="3" id="KW-0812">Transmembrane</keyword>
<dbReference type="PANTHER" id="PTHR37534">
    <property type="entry name" value="TRANSCRIPTIONAL ACTIVATOR PROTEIN UGA3"/>
    <property type="match status" value="1"/>
</dbReference>
<keyword evidence="3" id="KW-0472">Membrane</keyword>
<organism evidence="4 5">
    <name type="scientific">Thanatephorus cucumeris (strain AG1-IA)</name>
    <name type="common">Rice sheath blight fungus</name>
    <name type="synonym">Rhizoctonia solani</name>
    <dbReference type="NCBI Taxonomy" id="983506"/>
    <lineage>
        <taxon>Eukaryota</taxon>
        <taxon>Fungi</taxon>
        <taxon>Dikarya</taxon>
        <taxon>Basidiomycota</taxon>
        <taxon>Agaricomycotina</taxon>
        <taxon>Agaricomycetes</taxon>
        <taxon>Cantharellales</taxon>
        <taxon>Ceratobasidiaceae</taxon>
        <taxon>Rhizoctonia</taxon>
        <taxon>Rhizoctonia solani AG-1</taxon>
    </lineage>
</organism>
<evidence type="ECO:0000313" key="5">
    <source>
        <dbReference type="Proteomes" id="UP000011668"/>
    </source>
</evidence>
<gene>
    <name evidence="4" type="ORF">AG1IA_06345</name>
</gene>
<dbReference type="PANTHER" id="PTHR37534:SF51">
    <property type="entry name" value="ACRIFLAVINE SENSITIVITY CONTROL PROTEIN ACR-2"/>
    <property type="match status" value="1"/>
</dbReference>
<comment type="caution">
    <text evidence="4">The sequence shown here is derived from an EMBL/GenBank/DDBJ whole genome shotgun (WGS) entry which is preliminary data.</text>
</comment>
<dbReference type="GO" id="GO:0000976">
    <property type="term" value="F:transcription cis-regulatory region binding"/>
    <property type="evidence" value="ECO:0007669"/>
    <property type="project" value="TreeGrafter"/>
</dbReference>
<dbReference type="InterPro" id="IPR036864">
    <property type="entry name" value="Zn2-C6_fun-type_DNA-bd_sf"/>
</dbReference>
<dbReference type="Proteomes" id="UP000011668">
    <property type="component" value="Unassembled WGS sequence"/>
</dbReference>
<sequence>MPTPNILEHSDVRSRAHLILTISTSTYVFCQAFQTRAPTYKVYYMLAEVRHTINKPTQLSKLRCFGRRKQCDSTEPSCERCLKGGFECLGYGDRESHARLYRKDPCGLISQSQPIHPTLPMFPPDAEAGDIQSLNHVDDSFTHLSTGCIPVLTENRTGIHSLEIFNSSWPQNQTQPTPRRRAPLHETSSTKNSSGTKADIQFVMRHISKSIEFLCTAIPPPVFSAQTPGESRFIHMLNDYQMQRSSFFFMPPPAQARVYMMKRLSNSRITKWALYLGVRIFGALDQDRSDWNTGGYIGWIDKFEQRIVHSTIKNSSLSDLADRLMAQLELTYLGFIAAGSTLGYQLLQKALPGFLRLVAADPNLIAEQPDGGLLVSFPRAFGTSPQEIKRFIIYDMATGFLLGVPPLLEYDYYGKCDPVSHGSEWIHGVPAPLVEIISQINSWRAGFKVPLDDWRVLESRVMAWEVQPLPIEDGDSRMNVARLAIQEGWRHVNGAERTYQGICGVSSHDSRVQASIAQIIQLEGIVAGLPISIHMIMHYVVVSFAYEPIDLVYYLYRTQAGMGARYEQQRSIIRQKLVSFKGKGAWLFQGPEFTQILDHLWHGAGAGGAPVMWDDYVQSRCTLNNMAHQAHAIFRPLLAPLYSLSIAILHCAFSMPSLMDRMCCVQTFTVHHRATRYRYK</sequence>
<dbReference type="OrthoDB" id="4491390at2759"/>
<keyword evidence="3" id="KW-1133">Transmembrane helix</keyword>
<accession>L8WN86</accession>
<feature type="compositionally biased region" description="Polar residues" evidence="2">
    <location>
        <begin position="186"/>
        <end position="195"/>
    </location>
</feature>
<name>L8WN86_THACA</name>
<feature type="region of interest" description="Disordered" evidence="2">
    <location>
        <begin position="166"/>
        <end position="195"/>
    </location>
</feature>
<reference evidence="4 5" key="1">
    <citation type="journal article" date="2013" name="Nat. Commun.">
        <title>The evolution and pathogenic mechanisms of the rice sheath blight pathogen.</title>
        <authorList>
            <person name="Zheng A."/>
            <person name="Lin R."/>
            <person name="Xu L."/>
            <person name="Qin P."/>
            <person name="Tang C."/>
            <person name="Ai P."/>
            <person name="Zhang D."/>
            <person name="Liu Y."/>
            <person name="Sun Z."/>
            <person name="Feng H."/>
            <person name="Wang Y."/>
            <person name="Chen Y."/>
            <person name="Liang X."/>
            <person name="Fu R."/>
            <person name="Li Q."/>
            <person name="Zhang J."/>
            <person name="Yu X."/>
            <person name="Xie Z."/>
            <person name="Ding L."/>
            <person name="Guan P."/>
            <person name="Tang J."/>
            <person name="Liang Y."/>
            <person name="Wang S."/>
            <person name="Deng Q."/>
            <person name="Li S."/>
            <person name="Zhu J."/>
            <person name="Wang L."/>
            <person name="Liu H."/>
            <person name="Li P."/>
        </authorList>
    </citation>
    <scope>NUCLEOTIDE SEQUENCE [LARGE SCALE GENOMIC DNA]</scope>
    <source>
        <strain evidence="5">AG-1 IA</strain>
    </source>
</reference>
<dbReference type="GO" id="GO:0008270">
    <property type="term" value="F:zinc ion binding"/>
    <property type="evidence" value="ECO:0007669"/>
    <property type="project" value="InterPro"/>
</dbReference>
<dbReference type="GO" id="GO:0045944">
    <property type="term" value="P:positive regulation of transcription by RNA polymerase II"/>
    <property type="evidence" value="ECO:0007669"/>
    <property type="project" value="TreeGrafter"/>
</dbReference>
<evidence type="ECO:0000256" key="3">
    <source>
        <dbReference type="SAM" id="Phobius"/>
    </source>
</evidence>